<evidence type="ECO:0000259" key="2">
    <source>
        <dbReference type="Pfam" id="PF24781"/>
    </source>
</evidence>
<dbReference type="InterPro" id="IPR055386">
    <property type="entry name" value="FANCA_helical"/>
</dbReference>
<dbReference type="PANTHER" id="PTHR12047:SF2">
    <property type="entry name" value="FANCONI ANEMIA GROUP A PROTEIN"/>
    <property type="match status" value="1"/>
</dbReference>
<dbReference type="EMBL" id="JAFNEN010000413">
    <property type="protein sequence ID" value="KAG8183604.1"/>
    <property type="molecule type" value="Genomic_DNA"/>
</dbReference>
<dbReference type="Proteomes" id="UP000827092">
    <property type="component" value="Unassembled WGS sequence"/>
</dbReference>
<proteinExistence type="predicted"/>
<gene>
    <name evidence="3" type="ORF">JTE90_025155</name>
</gene>
<reference evidence="3 4" key="1">
    <citation type="journal article" date="2022" name="Nat. Ecol. Evol.">
        <title>A masculinizing supergene underlies an exaggerated male reproductive morph in a spider.</title>
        <authorList>
            <person name="Hendrickx F."/>
            <person name="De Corte Z."/>
            <person name="Sonet G."/>
            <person name="Van Belleghem S.M."/>
            <person name="Kostlbacher S."/>
            <person name="Vangestel C."/>
        </authorList>
    </citation>
    <scope>NUCLEOTIDE SEQUENCE [LARGE SCALE GENOMIC DNA]</scope>
    <source>
        <strain evidence="3">W744_W776</strain>
    </source>
</reference>
<dbReference type="GO" id="GO:0036297">
    <property type="term" value="P:interstrand cross-link repair"/>
    <property type="evidence" value="ECO:0007669"/>
    <property type="project" value="InterPro"/>
</dbReference>
<dbReference type="AlphaFoldDB" id="A0AAV6UHA8"/>
<sequence>MNIVTHFIGPKTFCSNFVTELLNVAPEESRKYFSLFLNSQQRSALFKLCQYMKGMSLMNPHDFIRQLVNKCPYLSLEELWILQSLRVLPLEIYLANLDPETLAEFKKSMLELCLFDSNEDVPKEFVQTGLLLYFVRNAVNSSDGAIKEISNCIIRSYIEDIFTHQSENQIDKRAKSLYSLFNCGTIEKSSLDILFVNTLTYFTKMSSESVFEAFAIQENCHNNENPFHVCCVLQNIMGKLGRHFIENLLFEVLLAEATNQKNFMVLVHAFIKTYGQAQIILSKHIGEIVKKYLQNSDAGYFLKAILIGRQSLLALNAPDYYAGAYKQLFTTQFGDHPLLKNPQTFRFFLGVLSELVPYEKNVEILKVCLDRIFAVPSECQDAYSDYRALLKTRINDLEPRVQPEDVIDKLLTVYEQSGKIPSYVLEVSLVRKHYFLNEFLPVLLSPRVLPAIPDLRNKFIDDLDKAGKIPPQMMQKYKAMCYQLKKSQLSGT</sequence>
<evidence type="ECO:0000313" key="3">
    <source>
        <dbReference type="EMBL" id="KAG8183604.1"/>
    </source>
</evidence>
<dbReference type="Pfam" id="PF15865">
    <property type="entry name" value="Fanconi_A_N"/>
    <property type="match status" value="1"/>
</dbReference>
<dbReference type="Pfam" id="PF24781">
    <property type="entry name" value="FANCA_helical"/>
    <property type="match status" value="1"/>
</dbReference>
<keyword evidence="4" id="KW-1185">Reference proteome</keyword>
<evidence type="ECO:0000313" key="4">
    <source>
        <dbReference type="Proteomes" id="UP000827092"/>
    </source>
</evidence>
<dbReference type="PANTHER" id="PTHR12047">
    <property type="entry name" value="FANCONI ANEMIA GROUP A PROTEIN"/>
    <property type="match status" value="1"/>
</dbReference>
<comment type="caution">
    <text evidence="3">The sequence shown here is derived from an EMBL/GenBank/DDBJ whole genome shotgun (WGS) entry which is preliminary data.</text>
</comment>
<dbReference type="InterPro" id="IPR031729">
    <property type="entry name" value="Fanconi_A_N"/>
</dbReference>
<feature type="domain" description="Fanconi anaemia group A protein N-terminal" evidence="1">
    <location>
        <begin position="74"/>
        <end position="398"/>
    </location>
</feature>
<evidence type="ECO:0000259" key="1">
    <source>
        <dbReference type="Pfam" id="PF15865"/>
    </source>
</evidence>
<organism evidence="3 4">
    <name type="scientific">Oedothorax gibbosus</name>
    <dbReference type="NCBI Taxonomy" id="931172"/>
    <lineage>
        <taxon>Eukaryota</taxon>
        <taxon>Metazoa</taxon>
        <taxon>Ecdysozoa</taxon>
        <taxon>Arthropoda</taxon>
        <taxon>Chelicerata</taxon>
        <taxon>Arachnida</taxon>
        <taxon>Araneae</taxon>
        <taxon>Araneomorphae</taxon>
        <taxon>Entelegynae</taxon>
        <taxon>Araneoidea</taxon>
        <taxon>Linyphiidae</taxon>
        <taxon>Erigoninae</taxon>
        <taxon>Oedothorax</taxon>
    </lineage>
</organism>
<dbReference type="InterPro" id="IPR003516">
    <property type="entry name" value="FANCA"/>
</dbReference>
<protein>
    <submittedName>
        <fullName evidence="3">Uncharacterized protein</fullName>
    </submittedName>
</protein>
<accession>A0AAV6UHA8</accession>
<dbReference type="GO" id="GO:0043240">
    <property type="term" value="C:Fanconi anaemia nuclear complex"/>
    <property type="evidence" value="ECO:0007669"/>
    <property type="project" value="InterPro"/>
</dbReference>
<name>A0AAV6UHA8_9ARAC</name>
<feature type="domain" description="Fanconi anaemia group A protein helical" evidence="2">
    <location>
        <begin position="401"/>
        <end position="481"/>
    </location>
</feature>